<dbReference type="SUPFAM" id="SSF56784">
    <property type="entry name" value="HAD-like"/>
    <property type="match status" value="1"/>
</dbReference>
<dbReference type="EMBL" id="DUIH01000021">
    <property type="protein sequence ID" value="HIH70176.1"/>
    <property type="molecule type" value="Genomic_DNA"/>
</dbReference>
<keyword evidence="3 5" id="KW-0460">Magnesium</keyword>
<evidence type="ECO:0000256" key="2">
    <source>
        <dbReference type="ARBA" id="ARBA00022801"/>
    </source>
</evidence>
<evidence type="ECO:0000313" key="7">
    <source>
        <dbReference type="EMBL" id="HIH70176.1"/>
    </source>
</evidence>
<comment type="similarity">
    <text evidence="5">Belongs to the archaeal SPP-like hydrolase family.</text>
</comment>
<comment type="cofactor">
    <cofactor evidence="5">
        <name>Mg(2+)</name>
        <dbReference type="ChEBI" id="CHEBI:18420"/>
    </cofactor>
</comment>
<feature type="active site" description="Nucleophile" evidence="5">
    <location>
        <position position="10"/>
    </location>
</feature>
<feature type="binding site" evidence="5">
    <location>
        <position position="12"/>
    </location>
    <ligand>
        <name>Mg(2+)</name>
        <dbReference type="ChEBI" id="CHEBI:18420"/>
    </ligand>
</feature>
<dbReference type="NCBIfam" id="TIGR01482">
    <property type="entry name" value="SPP-subfamily"/>
    <property type="match status" value="1"/>
</dbReference>
<feature type="binding site" evidence="5">
    <location>
        <position position="176"/>
    </location>
    <ligand>
        <name>Mg(2+)</name>
        <dbReference type="ChEBI" id="CHEBI:18420"/>
    </ligand>
</feature>
<keyword evidence="1 5" id="KW-0479">Metal-binding</keyword>
<dbReference type="GO" id="GO:0000287">
    <property type="term" value="F:magnesium ion binding"/>
    <property type="evidence" value="ECO:0007669"/>
    <property type="project" value="InterPro"/>
</dbReference>
<evidence type="ECO:0000256" key="1">
    <source>
        <dbReference type="ARBA" id="ARBA00022723"/>
    </source>
</evidence>
<comment type="catalytic activity">
    <reaction evidence="5">
        <text>2-phosphoglycolate + H2O = glycolate + phosphate</text>
        <dbReference type="Rhea" id="RHEA:14369"/>
        <dbReference type="ChEBI" id="CHEBI:15377"/>
        <dbReference type="ChEBI" id="CHEBI:29805"/>
        <dbReference type="ChEBI" id="CHEBI:43474"/>
        <dbReference type="ChEBI" id="CHEBI:58033"/>
        <dbReference type="EC" id="3.1.3.18"/>
    </reaction>
</comment>
<dbReference type="PANTHER" id="PTHR10000:SF8">
    <property type="entry name" value="HAD SUPERFAMILY HYDROLASE-LIKE, TYPE 3"/>
    <property type="match status" value="1"/>
</dbReference>
<dbReference type="NCBIfam" id="NF002245">
    <property type="entry name" value="PRK01158.1"/>
    <property type="match status" value="1"/>
</dbReference>
<dbReference type="Pfam" id="PF08282">
    <property type="entry name" value="Hydrolase_3"/>
    <property type="match status" value="2"/>
</dbReference>
<feature type="binding site" evidence="5">
    <location>
        <position position="10"/>
    </location>
    <ligand>
        <name>Mg(2+)</name>
        <dbReference type="ChEBI" id="CHEBI:18420"/>
    </ligand>
</feature>
<organism evidence="7 8">
    <name type="scientific">Methermicoccus shengliensis</name>
    <dbReference type="NCBI Taxonomy" id="660064"/>
    <lineage>
        <taxon>Archaea</taxon>
        <taxon>Methanobacteriati</taxon>
        <taxon>Methanobacteriota</taxon>
        <taxon>Stenosarchaea group</taxon>
        <taxon>Methanomicrobia</taxon>
        <taxon>Methanosarcinales</taxon>
        <taxon>Methermicoccaceae</taxon>
        <taxon>Methermicoccus</taxon>
    </lineage>
</organism>
<dbReference type="NCBIfam" id="TIGR01487">
    <property type="entry name" value="Pglycolate_arch"/>
    <property type="match status" value="1"/>
</dbReference>
<dbReference type="GO" id="GO:0005829">
    <property type="term" value="C:cytosol"/>
    <property type="evidence" value="ECO:0007669"/>
    <property type="project" value="TreeGrafter"/>
</dbReference>
<dbReference type="Gene3D" id="3.90.1070.10">
    <property type="match status" value="1"/>
</dbReference>
<evidence type="ECO:0000256" key="4">
    <source>
        <dbReference type="ARBA" id="ARBA00023277"/>
    </source>
</evidence>
<name>A0A832RZL5_9EURY</name>
<dbReference type="CDD" id="cd07514">
    <property type="entry name" value="HAD_Pase"/>
    <property type="match status" value="1"/>
</dbReference>
<dbReference type="Proteomes" id="UP000600363">
    <property type="component" value="Unassembled WGS sequence"/>
</dbReference>
<dbReference type="EC" id="3.1.3.18" evidence="5 6"/>
<feature type="binding site" evidence="5">
    <location>
        <position position="180"/>
    </location>
    <ligand>
        <name>Mg(2+)</name>
        <dbReference type="ChEBI" id="CHEBI:18420"/>
    </ligand>
</feature>
<comment type="caution">
    <text evidence="7">The sequence shown here is derived from an EMBL/GenBank/DDBJ whole genome shotgun (WGS) entry which is preliminary data.</text>
</comment>
<dbReference type="GO" id="GO:0008967">
    <property type="term" value="F:phosphoglycolate phosphatase activity"/>
    <property type="evidence" value="ECO:0007669"/>
    <property type="project" value="UniProtKB-UniRule"/>
</dbReference>
<evidence type="ECO:0000256" key="6">
    <source>
        <dbReference type="NCBIfam" id="TIGR01487"/>
    </source>
</evidence>
<gene>
    <name evidence="7" type="ORF">HA299_06165</name>
</gene>
<dbReference type="PANTHER" id="PTHR10000">
    <property type="entry name" value="PHOSPHOSERINE PHOSPHATASE"/>
    <property type="match status" value="1"/>
</dbReference>
<feature type="binding site" evidence="5">
    <location>
        <position position="151"/>
    </location>
    <ligand>
        <name>substrate</name>
    </ligand>
</feature>
<dbReference type="RefSeq" id="WP_042684806.1">
    <property type="nucleotide sequence ID" value="NZ_DUIH01000021.1"/>
</dbReference>
<dbReference type="HAMAP" id="MF_01419">
    <property type="entry name" value="GPH_hydrolase_arch"/>
    <property type="match status" value="1"/>
</dbReference>
<reference evidence="7" key="1">
    <citation type="journal article" date="2020" name="bioRxiv">
        <title>A rank-normalized archaeal taxonomy based on genome phylogeny resolves widespread incomplete and uneven classifications.</title>
        <authorList>
            <person name="Rinke C."/>
            <person name="Chuvochina M."/>
            <person name="Mussig A.J."/>
            <person name="Chaumeil P.-A."/>
            <person name="Waite D.W."/>
            <person name="Whitman W.B."/>
            <person name="Parks D.H."/>
            <person name="Hugenholtz P."/>
        </authorList>
    </citation>
    <scope>NUCLEOTIDE SEQUENCE</scope>
    <source>
        <strain evidence="7">UBA12518</strain>
    </source>
</reference>
<dbReference type="InterPro" id="IPR006382">
    <property type="entry name" value="PGPase"/>
</dbReference>
<dbReference type="AlphaFoldDB" id="A0A832RZL5"/>
<keyword evidence="2 5" id="KW-0378">Hydrolase</keyword>
<keyword evidence="4 5" id="KW-0119">Carbohydrate metabolism</keyword>
<comment type="function">
    <text evidence="5">Catalyzes the dephosphorylation of 2-phosphoglycolate.</text>
</comment>
<evidence type="ECO:0000256" key="3">
    <source>
        <dbReference type="ARBA" id="ARBA00022842"/>
    </source>
</evidence>
<dbReference type="Gene3D" id="3.40.50.1000">
    <property type="entry name" value="HAD superfamily/HAD-like"/>
    <property type="match status" value="1"/>
</dbReference>
<accession>A0A832RZL5</accession>
<evidence type="ECO:0000313" key="8">
    <source>
        <dbReference type="Proteomes" id="UP000600363"/>
    </source>
</evidence>
<proteinExistence type="inferred from homology"/>
<evidence type="ECO:0000256" key="5">
    <source>
        <dbReference type="HAMAP-Rule" id="MF_01419"/>
    </source>
</evidence>
<dbReference type="InterPro" id="IPR023214">
    <property type="entry name" value="HAD_sf"/>
</dbReference>
<protein>
    <recommendedName>
        <fullName evidence="5 6">Phosphoglycolate phosphatase</fullName>
        <shortName evidence="5">PGP</shortName>
        <shortName evidence="5">PGPase</shortName>
        <ecNumber evidence="5 6">3.1.3.18</ecNumber>
    </recommendedName>
</protein>
<sequence>MVHIRAIAADIDGTLTDERRRVSPAVLEVVERLDVPVILATGNALCFTRAAALLIGTCGATVSENGAVLSTALDTEPHVLVEKRVCLRGYELLRDHYDMRLLDFEYRKSEVVVARTFDAKEANEIVRSHYPELEVIDTGFAIHIKAASMSKGEGVRRLLELLDWDMGMEHVAAFGDSVSDLSMLEGAGVSVAVANSPPEVKKRATYVARSPYGEGFAEGVAWLEEQGLL</sequence>
<dbReference type="InterPro" id="IPR036412">
    <property type="entry name" value="HAD-like_sf"/>
</dbReference>